<name>A0A140LC91_9FIRM</name>
<evidence type="ECO:0000256" key="1">
    <source>
        <dbReference type="SAM" id="Phobius"/>
    </source>
</evidence>
<dbReference type="STRING" id="520764.AN618_05580"/>
<evidence type="ECO:0000313" key="3">
    <source>
        <dbReference type="Proteomes" id="UP000070427"/>
    </source>
</evidence>
<dbReference type="FunCoup" id="A0A140LC91">
    <property type="interactions" value="61"/>
</dbReference>
<dbReference type="Proteomes" id="UP000070427">
    <property type="component" value="Unassembled WGS sequence"/>
</dbReference>
<organism evidence="2 3">
    <name type="scientific">Fervidicola ferrireducens</name>
    <dbReference type="NCBI Taxonomy" id="520764"/>
    <lineage>
        <taxon>Bacteria</taxon>
        <taxon>Bacillati</taxon>
        <taxon>Bacillota</taxon>
        <taxon>Clostridia</taxon>
        <taxon>Thermosediminibacterales</taxon>
        <taxon>Thermosediminibacteraceae</taxon>
        <taxon>Fervidicola</taxon>
    </lineage>
</organism>
<keyword evidence="1" id="KW-0812">Transmembrane</keyword>
<feature type="transmembrane region" description="Helical" evidence="1">
    <location>
        <begin position="6"/>
        <end position="25"/>
    </location>
</feature>
<dbReference type="RefSeq" id="WP_066351784.1">
    <property type="nucleotide sequence ID" value="NZ_LOED01000004.1"/>
</dbReference>
<dbReference type="InParanoid" id="A0A140LC91"/>
<keyword evidence="3" id="KW-1185">Reference proteome</keyword>
<dbReference type="Pfam" id="PF09581">
    <property type="entry name" value="Spore_III_AF"/>
    <property type="match status" value="1"/>
</dbReference>
<evidence type="ECO:0008006" key="4">
    <source>
        <dbReference type="Google" id="ProtNLM"/>
    </source>
</evidence>
<gene>
    <name evidence="2" type="ORF">AN618_05580</name>
</gene>
<dbReference type="EMBL" id="LOED01000004">
    <property type="protein sequence ID" value="KXG78166.1"/>
    <property type="molecule type" value="Genomic_DNA"/>
</dbReference>
<feature type="transmembrane region" description="Helical" evidence="1">
    <location>
        <begin position="37"/>
        <end position="55"/>
    </location>
</feature>
<protein>
    <recommendedName>
        <fullName evidence="4">Stage III sporulation protein AF</fullName>
    </recommendedName>
</protein>
<keyword evidence="1" id="KW-1133">Transmembrane helix</keyword>
<proteinExistence type="predicted"/>
<accession>A0A140LC91</accession>
<keyword evidence="1" id="KW-0472">Membrane</keyword>
<dbReference type="AlphaFoldDB" id="A0A140LC91"/>
<dbReference type="InterPro" id="IPR014245">
    <property type="entry name" value="Spore_III_AF"/>
</dbReference>
<comment type="caution">
    <text evidence="2">The sequence shown here is derived from an EMBL/GenBank/DDBJ whole genome shotgun (WGS) entry which is preliminary data.</text>
</comment>
<evidence type="ECO:0000313" key="2">
    <source>
        <dbReference type="EMBL" id="KXG78166.1"/>
    </source>
</evidence>
<reference evidence="2 3" key="1">
    <citation type="submission" date="2015-12" db="EMBL/GenBank/DDBJ databases">
        <title>Draft genome sequnece of Fervidicola ferrireducens strain Y170.</title>
        <authorList>
            <person name="Patel B.K."/>
        </authorList>
    </citation>
    <scope>NUCLEOTIDE SEQUENCE [LARGE SCALE GENOMIC DNA]</scope>
    <source>
        <strain evidence="2 3">Y170</strain>
    </source>
</reference>
<sequence length="196" mass="22487">MVANLSSWIKQIIMVAMFTLFVDLFMPDNDLRKYIKVILGIIVMIAILNPIISLLNADTFFAGVQLEAGGYLDENSISRQAEKLKQKNMEMALELYEKELEERIVRQLRQLTFLEVSKTDVKVEQDGSIKEIHLVIKKNSPQPKKNVEKVFVSLDSHLSSTSKTNFEKDEIKKLKEYLSAFYEIPETNISVEVEGN</sequence>
<dbReference type="NCBIfam" id="TIGR02896">
    <property type="entry name" value="spore_III_AF"/>
    <property type="match status" value="1"/>
</dbReference>